<dbReference type="InterPro" id="IPR017853">
    <property type="entry name" value="GH"/>
</dbReference>
<evidence type="ECO:0000256" key="1">
    <source>
        <dbReference type="ARBA" id="ARBA00010838"/>
    </source>
</evidence>
<dbReference type="GeneID" id="114324300"/>
<dbReference type="Gene3D" id="3.20.20.80">
    <property type="entry name" value="Glycosidases"/>
    <property type="match status" value="1"/>
</dbReference>
<gene>
    <name evidence="8" type="primary">LOC114324300</name>
</gene>
<dbReference type="OrthoDB" id="6721851at2759"/>
<dbReference type="RefSeq" id="XP_028127908.1">
    <property type="nucleotide sequence ID" value="XM_028272107.1"/>
</dbReference>
<dbReference type="SUPFAM" id="SSF51445">
    <property type="entry name" value="(Trans)glycosidases"/>
    <property type="match status" value="1"/>
</dbReference>
<evidence type="ECO:0000256" key="4">
    <source>
        <dbReference type="RuleBase" id="RU003690"/>
    </source>
</evidence>
<name>A0A6P7F1W5_DIAVI</name>
<proteinExistence type="inferred from homology"/>
<evidence type="ECO:0000313" key="7">
    <source>
        <dbReference type="Proteomes" id="UP001652700"/>
    </source>
</evidence>
<evidence type="ECO:0000256" key="3">
    <source>
        <dbReference type="ARBA" id="ARBA00023295"/>
    </source>
</evidence>
<dbReference type="AlphaFoldDB" id="A0A6P7F1W5"/>
<evidence type="ECO:0000313" key="6">
    <source>
        <dbReference type="EnsemblMetazoa" id="XP_028127908.1"/>
    </source>
</evidence>
<dbReference type="KEGG" id="dvv:114324300"/>
<dbReference type="PANTHER" id="PTHR10353:SF36">
    <property type="entry name" value="LP05116P"/>
    <property type="match status" value="1"/>
</dbReference>
<dbReference type="PRINTS" id="PR00131">
    <property type="entry name" value="GLHYDRLASE1"/>
</dbReference>
<keyword evidence="3" id="KW-0326">Glycosidase</keyword>
<keyword evidence="2" id="KW-0378">Hydrolase</keyword>
<dbReference type="EnsemblMetazoa" id="XM_028272107.2">
    <property type="protein sequence ID" value="XP_028127908.1"/>
    <property type="gene ID" value="LOC114324300"/>
</dbReference>
<organism evidence="8">
    <name type="scientific">Diabrotica virgifera virgifera</name>
    <name type="common">western corn rootworm</name>
    <dbReference type="NCBI Taxonomy" id="50390"/>
    <lineage>
        <taxon>Eukaryota</taxon>
        <taxon>Metazoa</taxon>
        <taxon>Ecdysozoa</taxon>
        <taxon>Arthropoda</taxon>
        <taxon>Hexapoda</taxon>
        <taxon>Insecta</taxon>
        <taxon>Pterygota</taxon>
        <taxon>Neoptera</taxon>
        <taxon>Endopterygota</taxon>
        <taxon>Coleoptera</taxon>
        <taxon>Polyphaga</taxon>
        <taxon>Cucujiformia</taxon>
        <taxon>Chrysomeloidea</taxon>
        <taxon>Chrysomelidae</taxon>
        <taxon>Galerucinae</taxon>
        <taxon>Diabroticina</taxon>
        <taxon>Diabroticites</taxon>
        <taxon>Diabrotica</taxon>
    </lineage>
</organism>
<dbReference type="GO" id="GO:0005975">
    <property type="term" value="P:carbohydrate metabolic process"/>
    <property type="evidence" value="ECO:0007669"/>
    <property type="project" value="InterPro"/>
</dbReference>
<dbReference type="GO" id="GO:0008422">
    <property type="term" value="F:beta-glucosidase activity"/>
    <property type="evidence" value="ECO:0007669"/>
    <property type="project" value="TreeGrafter"/>
</dbReference>
<comment type="similarity">
    <text evidence="1 4">Belongs to the glycosyl hydrolase 1 family.</text>
</comment>
<evidence type="ECO:0000313" key="8">
    <source>
        <dbReference type="RefSeq" id="XP_028127908.1"/>
    </source>
</evidence>
<dbReference type="InParanoid" id="A0A6P7F1W5"/>
<protein>
    <submittedName>
        <fullName evidence="8">Myrosinase 1-like</fullName>
    </submittedName>
</protein>
<evidence type="ECO:0000256" key="2">
    <source>
        <dbReference type="ARBA" id="ARBA00022801"/>
    </source>
</evidence>
<evidence type="ECO:0000256" key="5">
    <source>
        <dbReference type="SAM" id="MobiDB-lite"/>
    </source>
</evidence>
<dbReference type="Proteomes" id="UP001652700">
    <property type="component" value="Unplaced"/>
</dbReference>
<dbReference type="Pfam" id="PF00232">
    <property type="entry name" value="Glyco_hydro_1"/>
    <property type="match status" value="1"/>
</dbReference>
<dbReference type="PANTHER" id="PTHR10353">
    <property type="entry name" value="GLYCOSYL HYDROLASE"/>
    <property type="match status" value="1"/>
</dbReference>
<reference evidence="8" key="1">
    <citation type="submission" date="2025-04" db="UniProtKB">
        <authorList>
            <consortium name="RefSeq"/>
        </authorList>
    </citation>
    <scope>IDENTIFICATION</scope>
    <source>
        <tissue evidence="8">Whole insect</tissue>
    </source>
</reference>
<feature type="region of interest" description="Disordered" evidence="5">
    <location>
        <begin position="496"/>
        <end position="516"/>
    </location>
</feature>
<reference evidence="6" key="2">
    <citation type="submission" date="2025-05" db="UniProtKB">
        <authorList>
            <consortium name="EnsemblMetazoa"/>
        </authorList>
    </citation>
    <scope>IDENTIFICATION</scope>
</reference>
<dbReference type="InterPro" id="IPR001360">
    <property type="entry name" value="Glyco_hydro_1"/>
</dbReference>
<sequence>MQEFQTTMAKMTSSLVMMAVLIGYTAALSNNTFPAHFSFGVGTSAYQVEGDGMENRGENIWDHAIKANPKIIEDGSNASSADESYTHYEDDFKALAQMGITHYKLSISWSRMIPTGYTDNIDDMSNGTTHYQALISELVKQKITPVVVLYNWDLPQPIQDYGGWTNESNIDAFVMYARKVFKYCSEAKYFITFDNPRAICKNGYGDGSLAPFSSNSGLDDYECARVLLKAHAAVYKVFKEEFASKNGAKISIALDASWSIPASNNEADKEAAERRNLFEFGLYADPIFKTGNWPQVVIDRTDLRSKGEGAQKSRLPIFNQTEKDAIKGTFDFMAIEFFDTKLVADDTEAKFETSSYDNDLRVKTSNDPNWTVDADEHAIAPGSLRNLLKYIRDNYNNPEILITASGISDDNGTYNDDHRVAFLADQLSDVADAINEDKVNVFGYTYWSLLDSFEWTKGMKPHFGLYAVNLELETSRVEKKSAQYYALAIKERKPVDPADVETTTTSTTTEGHQGGAGNRYQPVVPVIFIISLISYVLQ</sequence>
<keyword evidence="7" id="KW-1185">Reference proteome</keyword>
<accession>A0A6P7F1W5</accession>